<organism evidence="2 3">
    <name type="scientific">Marinomonas transparens</name>
    <dbReference type="NCBI Taxonomy" id="2795388"/>
    <lineage>
        <taxon>Bacteria</taxon>
        <taxon>Pseudomonadati</taxon>
        <taxon>Pseudomonadota</taxon>
        <taxon>Gammaproteobacteria</taxon>
        <taxon>Oceanospirillales</taxon>
        <taxon>Oceanospirillaceae</taxon>
        <taxon>Marinomonas</taxon>
    </lineage>
</organism>
<dbReference type="PANTHER" id="PTHR33525:SF4">
    <property type="entry name" value="CYCLIC DI-GMP PHOSPHODIESTERASE CDGJ"/>
    <property type="match status" value="1"/>
</dbReference>
<dbReference type="RefSeq" id="WP_199468615.1">
    <property type="nucleotide sequence ID" value="NZ_JAEMNX010000011.1"/>
</dbReference>
<dbReference type="EMBL" id="JAEMNX010000011">
    <property type="protein sequence ID" value="MBJ7538209.1"/>
    <property type="molecule type" value="Genomic_DNA"/>
</dbReference>
<dbReference type="Pfam" id="PF08668">
    <property type="entry name" value="HDOD"/>
    <property type="match status" value="1"/>
</dbReference>
<gene>
    <name evidence="2" type="ORF">I8J31_11035</name>
</gene>
<dbReference type="PANTHER" id="PTHR33525">
    <property type="match status" value="1"/>
</dbReference>
<evidence type="ECO:0000259" key="1">
    <source>
        <dbReference type="PROSITE" id="PS51833"/>
    </source>
</evidence>
<dbReference type="InterPro" id="IPR052340">
    <property type="entry name" value="RNase_Y/CdgJ"/>
</dbReference>
<dbReference type="Proteomes" id="UP000628710">
    <property type="component" value="Unassembled WGS sequence"/>
</dbReference>
<protein>
    <submittedName>
        <fullName evidence="2">HDOD domain-containing protein</fullName>
    </submittedName>
</protein>
<dbReference type="AlphaFoldDB" id="A0A934MWI7"/>
<name>A0A934MWI7_9GAMM</name>
<evidence type="ECO:0000313" key="2">
    <source>
        <dbReference type="EMBL" id="MBJ7538209.1"/>
    </source>
</evidence>
<accession>A0A934MWI7</accession>
<dbReference type="Gene3D" id="1.10.3210.10">
    <property type="entry name" value="Hypothetical protein af1432"/>
    <property type="match status" value="1"/>
</dbReference>
<reference evidence="2" key="1">
    <citation type="submission" date="2020-12" db="EMBL/GenBank/DDBJ databases">
        <title>Marinomonas arctica sp. nov., a psychrotolerant bacterium isolated from the Arctic.</title>
        <authorList>
            <person name="Zhang Y."/>
        </authorList>
    </citation>
    <scope>NUCLEOTIDE SEQUENCE</scope>
    <source>
        <strain evidence="2">C1424</strain>
    </source>
</reference>
<dbReference type="PROSITE" id="PS51833">
    <property type="entry name" value="HDOD"/>
    <property type="match status" value="1"/>
</dbReference>
<evidence type="ECO:0000313" key="3">
    <source>
        <dbReference type="Proteomes" id="UP000628710"/>
    </source>
</evidence>
<feature type="domain" description="HDOD" evidence="1">
    <location>
        <begin position="192"/>
        <end position="376"/>
    </location>
</feature>
<proteinExistence type="predicted"/>
<comment type="caution">
    <text evidence="2">The sequence shown here is derived from an EMBL/GenBank/DDBJ whole genome shotgun (WGS) entry which is preliminary data.</text>
</comment>
<dbReference type="InterPro" id="IPR013976">
    <property type="entry name" value="HDOD"/>
</dbReference>
<sequence>MKNNDVLFCRKAVVNCQSDTTAYHLLHPDNTTNTSDGSFLSTLFIDVNLAEITQQKVVFIQSSLGALDSIPLPAEFPLVIFLHSNELSEEDNIEELSKFVLDGNQLGIINPDPASYSADFLTLFSYALFNLGDLDIDAIIKRGEHPLLSQKSLWVNQIDHSYQFSRLKEKMKTGWFSGDFIKKKMPVTGKRILSYKAILIDVLNIVNNKNASFHEVAECIKRDPLLTFRIIKLTHIKQHIRQFTIPDVYRAVEIIGFKDLTQWVSLAMLGSITGKPACLFSMAVSRACFCQSVSAALFPKVEGAFLMGIFSYLPSFFDEELTELLKELPINANIQSALLEHKGSLGGVLKLIEAFEAGHWELIPFDSLANKNISKENLKDLYIESLKTARAMTAL</sequence>
<keyword evidence="3" id="KW-1185">Reference proteome</keyword>
<dbReference type="SUPFAM" id="SSF109604">
    <property type="entry name" value="HD-domain/PDEase-like"/>
    <property type="match status" value="1"/>
</dbReference>